<dbReference type="AlphaFoldDB" id="E7N1D6"/>
<comment type="similarity">
    <text evidence="1">Belongs to the IS150/IS1296 orfA family.</text>
</comment>
<dbReference type="HOGENOM" id="CLU_027402_17_0_9"/>
<dbReference type="PANTHER" id="PTHR33795:SF1">
    <property type="entry name" value="INSERTION ELEMENT IS150 PROTEIN INSJ"/>
    <property type="match status" value="1"/>
</dbReference>
<dbReference type="InterPro" id="IPR009057">
    <property type="entry name" value="Homeodomain-like_sf"/>
</dbReference>
<sequence>MLSIVPRAQIAGGHGNVICPQKVRPKKDLFGGSNMPKQHSLATKRQVVKAHREGQGGYRALARIYSVPKTCVERWVKLYNALGEEGLQNRTARQSASSLEKLSAVQYYYESNSSYLDAAIALGLHNEAVLIRWVKAYEQGGIKTLCPKTKETADMKRVPKKPASKSEEHLKELEHENLLLRIENIYLKELRRLRLSKERQRTEQGLSTVSEDPFS</sequence>
<comment type="caution">
    <text evidence="3">The sequence shown here is derived from an EMBL/GenBank/DDBJ whole genome shotgun (WGS) entry which is preliminary data.</text>
</comment>
<organism evidence="3 4">
    <name type="scientific">Selenomonas artemidis F0399</name>
    <dbReference type="NCBI Taxonomy" id="749551"/>
    <lineage>
        <taxon>Bacteria</taxon>
        <taxon>Bacillati</taxon>
        <taxon>Bacillota</taxon>
        <taxon>Negativicutes</taxon>
        <taxon>Selenomonadales</taxon>
        <taxon>Selenomonadaceae</taxon>
        <taxon>Selenomonas</taxon>
    </lineage>
</organism>
<dbReference type="Proteomes" id="UP000004633">
    <property type="component" value="Unassembled WGS sequence"/>
</dbReference>
<evidence type="ECO:0000313" key="4">
    <source>
        <dbReference type="Proteomes" id="UP000004633"/>
    </source>
</evidence>
<dbReference type="GO" id="GO:0043565">
    <property type="term" value="F:sequence-specific DNA binding"/>
    <property type="evidence" value="ECO:0007669"/>
    <property type="project" value="InterPro"/>
</dbReference>
<dbReference type="EMBL" id="AECV01000013">
    <property type="protein sequence ID" value="EFW30037.1"/>
    <property type="molecule type" value="Genomic_DNA"/>
</dbReference>
<dbReference type="Pfam" id="PF13518">
    <property type="entry name" value="HTH_28"/>
    <property type="match status" value="1"/>
</dbReference>
<feature type="domain" description="Insertion element IS150 protein InsJ-like helix-turn-helix" evidence="2">
    <location>
        <begin position="44"/>
        <end position="90"/>
    </location>
</feature>
<dbReference type="SUPFAM" id="SSF46689">
    <property type="entry name" value="Homeodomain-like"/>
    <property type="match status" value="1"/>
</dbReference>
<evidence type="ECO:0000256" key="1">
    <source>
        <dbReference type="ARBA" id="ARBA00038232"/>
    </source>
</evidence>
<dbReference type="SUPFAM" id="SSF48295">
    <property type="entry name" value="TrpR-like"/>
    <property type="match status" value="1"/>
</dbReference>
<dbReference type="InterPro" id="IPR052057">
    <property type="entry name" value="IS150/IS1296_orfA-like"/>
</dbReference>
<evidence type="ECO:0000313" key="3">
    <source>
        <dbReference type="EMBL" id="EFW30037.1"/>
    </source>
</evidence>
<dbReference type="PANTHER" id="PTHR33795">
    <property type="entry name" value="INSERTION ELEMENT IS150 PROTEIN INSJ"/>
    <property type="match status" value="1"/>
</dbReference>
<proteinExistence type="inferred from homology"/>
<dbReference type="InterPro" id="IPR055247">
    <property type="entry name" value="InsJ-like_HTH"/>
</dbReference>
<accession>E7N1D6</accession>
<dbReference type="InterPro" id="IPR010921">
    <property type="entry name" value="Trp_repressor/repl_initiator"/>
</dbReference>
<protein>
    <recommendedName>
        <fullName evidence="2">Insertion element IS150 protein InsJ-like helix-turn-helix domain-containing protein</fullName>
    </recommendedName>
</protein>
<keyword evidence="4" id="KW-1185">Reference proteome</keyword>
<name>E7N1D6_9FIRM</name>
<gene>
    <name evidence="3" type="ORF">HMPREF9555_00789</name>
</gene>
<dbReference type="Gene3D" id="1.10.10.10">
    <property type="entry name" value="Winged helix-like DNA-binding domain superfamily/Winged helix DNA-binding domain"/>
    <property type="match status" value="1"/>
</dbReference>
<evidence type="ECO:0000259" key="2">
    <source>
        <dbReference type="Pfam" id="PF13518"/>
    </source>
</evidence>
<dbReference type="STRING" id="749551.HMPREF9555_00789"/>
<dbReference type="InterPro" id="IPR036388">
    <property type="entry name" value="WH-like_DNA-bd_sf"/>
</dbReference>
<reference evidence="3 4" key="1">
    <citation type="submission" date="2010-08" db="EMBL/GenBank/DDBJ databases">
        <authorList>
            <person name="Weinstock G."/>
            <person name="Sodergren E."/>
            <person name="Clifton S."/>
            <person name="Fulton L."/>
            <person name="Fulton B."/>
            <person name="Courtney L."/>
            <person name="Fronick C."/>
            <person name="Harrison M."/>
            <person name="Strong C."/>
            <person name="Farmer C."/>
            <person name="Delahaunty K."/>
            <person name="Markovic C."/>
            <person name="Hall O."/>
            <person name="Minx P."/>
            <person name="Tomlinson C."/>
            <person name="Mitreva M."/>
            <person name="Hou S."/>
            <person name="Chen J."/>
            <person name="Wollam A."/>
            <person name="Pepin K.H."/>
            <person name="Johnson M."/>
            <person name="Bhonagiri V."/>
            <person name="Zhang X."/>
            <person name="Suruliraj S."/>
            <person name="Warren W."/>
            <person name="Chinwalla A."/>
            <person name="Mardis E.R."/>
            <person name="Wilson R.K."/>
        </authorList>
    </citation>
    <scope>NUCLEOTIDE SEQUENCE [LARGE SCALE GENOMIC DNA]</scope>
    <source>
        <strain evidence="3 4">F0399</strain>
    </source>
</reference>